<keyword evidence="8 9" id="KW-0472">Membrane</keyword>
<comment type="subcellular location">
    <subcellularLocation>
        <location evidence="1">Mitochondrion inner membrane</location>
        <topology evidence="1">Multi-pass membrane protein</topology>
    </subcellularLocation>
</comment>
<evidence type="ECO:0000256" key="2">
    <source>
        <dbReference type="ARBA" id="ARBA00007020"/>
    </source>
</evidence>
<reference evidence="11" key="1">
    <citation type="submission" date="2020-01" db="EMBL/GenBank/DDBJ databases">
        <title>Draft genome sequence of the Termite Coptotermes fromosanus.</title>
        <authorList>
            <person name="Itakura S."/>
            <person name="Yosikawa Y."/>
            <person name="Umezawa K."/>
        </authorList>
    </citation>
    <scope>NUCLEOTIDE SEQUENCE [LARGE SCALE GENOMIC DNA]</scope>
</reference>
<evidence type="ECO:0000256" key="1">
    <source>
        <dbReference type="ARBA" id="ARBA00004448"/>
    </source>
</evidence>
<dbReference type="EMBL" id="BLKM01000641">
    <property type="protein sequence ID" value="GFG36513.1"/>
    <property type="molecule type" value="Genomic_DNA"/>
</dbReference>
<evidence type="ECO:0000256" key="9">
    <source>
        <dbReference type="SAM" id="Phobius"/>
    </source>
</evidence>
<dbReference type="OrthoDB" id="6147888at2759"/>
<evidence type="ECO:0000256" key="8">
    <source>
        <dbReference type="ARBA" id="ARBA00023136"/>
    </source>
</evidence>
<organism evidence="10 11">
    <name type="scientific">Coptotermes formosanus</name>
    <name type="common">Formosan subterranean termite</name>
    <dbReference type="NCBI Taxonomy" id="36987"/>
    <lineage>
        <taxon>Eukaryota</taxon>
        <taxon>Metazoa</taxon>
        <taxon>Ecdysozoa</taxon>
        <taxon>Arthropoda</taxon>
        <taxon>Hexapoda</taxon>
        <taxon>Insecta</taxon>
        <taxon>Pterygota</taxon>
        <taxon>Neoptera</taxon>
        <taxon>Polyneoptera</taxon>
        <taxon>Dictyoptera</taxon>
        <taxon>Blattodea</taxon>
        <taxon>Blattoidea</taxon>
        <taxon>Termitoidae</taxon>
        <taxon>Rhinotermitidae</taxon>
        <taxon>Coptotermes</taxon>
    </lineage>
</organism>
<evidence type="ECO:0000313" key="10">
    <source>
        <dbReference type="EMBL" id="GFG36513.1"/>
    </source>
</evidence>
<evidence type="ECO:0000256" key="5">
    <source>
        <dbReference type="ARBA" id="ARBA00022792"/>
    </source>
</evidence>
<keyword evidence="11" id="KW-1185">Reference proteome</keyword>
<evidence type="ECO:0000256" key="7">
    <source>
        <dbReference type="ARBA" id="ARBA00023128"/>
    </source>
</evidence>
<dbReference type="Proteomes" id="UP000502823">
    <property type="component" value="Unassembled WGS sequence"/>
</dbReference>
<sequence length="238" mass="27243">MVVQIRGIIQHLSRVSWDNNRVLRLGVPYYEICGYHNLNCEKHVDSKSEASSYWNVLKHVIIRKGSTVQNAEDKNVTPKDYRMLYRFPHIAVCGFVNKVKKHFTTMMAVGVPASYLLRLMDIISTDTCFIFISQGGVICCALYTVGMIFYKLVGSVYLSSDSSTVKISYLDFWGKRVDVCCPLSDIVPFSDVNERITDIYVNLRRYSTPQKLHFTVRFGSVLDSKLFADVFGDINKFE</sequence>
<evidence type="ECO:0000256" key="4">
    <source>
        <dbReference type="ARBA" id="ARBA00022692"/>
    </source>
</evidence>
<name>A0A6L2PV77_COPFO</name>
<evidence type="ECO:0000313" key="11">
    <source>
        <dbReference type="Proteomes" id="UP000502823"/>
    </source>
</evidence>
<evidence type="ECO:0000256" key="3">
    <source>
        <dbReference type="ARBA" id="ARBA00014604"/>
    </source>
</evidence>
<feature type="transmembrane region" description="Helical" evidence="9">
    <location>
        <begin position="128"/>
        <end position="150"/>
    </location>
</feature>
<keyword evidence="5" id="KW-0999">Mitochondrion inner membrane</keyword>
<keyword evidence="4 9" id="KW-0812">Transmembrane</keyword>
<keyword evidence="7" id="KW-0496">Mitochondrion</keyword>
<proteinExistence type="inferred from homology"/>
<comment type="similarity">
    <text evidence="2">Belongs to the TMEM186 family.</text>
</comment>
<dbReference type="AlphaFoldDB" id="A0A6L2PV77"/>
<comment type="caution">
    <text evidence="10">The sequence shown here is derived from an EMBL/GenBank/DDBJ whole genome shotgun (WGS) entry which is preliminary data.</text>
</comment>
<accession>A0A6L2PV77</accession>
<dbReference type="GO" id="GO:0005743">
    <property type="term" value="C:mitochondrial inner membrane"/>
    <property type="evidence" value="ECO:0007669"/>
    <property type="project" value="UniProtKB-SubCell"/>
</dbReference>
<dbReference type="PANTHER" id="PTHR13603">
    <property type="entry name" value="TRANSMEMBRANE PROTEIN 186"/>
    <property type="match status" value="1"/>
</dbReference>
<dbReference type="PANTHER" id="PTHR13603:SF1">
    <property type="entry name" value="TRANSMEMBRANE PROTEIN 186"/>
    <property type="match status" value="1"/>
</dbReference>
<gene>
    <name evidence="10" type="ORF">Cfor_11847</name>
</gene>
<dbReference type="FunCoup" id="A0A6L2PV77">
    <property type="interactions" value="1633"/>
</dbReference>
<dbReference type="InterPro" id="IPR026571">
    <property type="entry name" value="Tmem186"/>
</dbReference>
<keyword evidence="6 9" id="KW-1133">Transmembrane helix</keyword>
<dbReference type="InParanoid" id="A0A6L2PV77"/>
<evidence type="ECO:0000256" key="6">
    <source>
        <dbReference type="ARBA" id="ARBA00022989"/>
    </source>
</evidence>
<protein>
    <recommendedName>
        <fullName evidence="3">Transmembrane protein 186</fullName>
    </recommendedName>
</protein>